<accession>A0A4R6G702</accession>
<dbReference type="RefSeq" id="WP_112992334.1">
    <property type="nucleotide sequence ID" value="NZ_PTLZ01000002.1"/>
</dbReference>
<gene>
    <name evidence="6" type="ORF">EV677_2359</name>
</gene>
<keyword evidence="2 5" id="KW-0812">Transmembrane</keyword>
<evidence type="ECO:0000256" key="4">
    <source>
        <dbReference type="ARBA" id="ARBA00023136"/>
    </source>
</evidence>
<evidence type="ECO:0000313" key="6">
    <source>
        <dbReference type="EMBL" id="TDN90283.1"/>
    </source>
</evidence>
<feature type="transmembrane region" description="Helical" evidence="5">
    <location>
        <begin position="7"/>
        <end position="27"/>
    </location>
</feature>
<proteinExistence type="predicted"/>
<reference evidence="6 7" key="1">
    <citation type="submission" date="2019-03" db="EMBL/GenBank/DDBJ databases">
        <title>Genomic Encyclopedia of Type Strains, Phase IV (KMG-IV): sequencing the most valuable type-strain genomes for metagenomic binning, comparative biology and taxonomic classification.</title>
        <authorList>
            <person name="Goeker M."/>
        </authorList>
    </citation>
    <scope>NUCLEOTIDE SEQUENCE [LARGE SCALE GENOMIC DNA]</scope>
    <source>
        <strain evidence="6 7">DSM 18555</strain>
    </source>
</reference>
<sequence>MPREIAIFGVLMPSLLIVFLASVLIHIGIDWLCGHFGVYRHVWHRSLFRLCLLVCIFGVLALLIY</sequence>
<comment type="caution">
    <text evidence="6">The sequence shown here is derived from an EMBL/GenBank/DDBJ whole genome shotgun (WGS) entry which is preliminary data.</text>
</comment>
<evidence type="ECO:0000256" key="3">
    <source>
        <dbReference type="ARBA" id="ARBA00022989"/>
    </source>
</evidence>
<dbReference type="Pfam" id="PF07869">
    <property type="entry name" value="DUF1656"/>
    <property type="match status" value="1"/>
</dbReference>
<evidence type="ECO:0000256" key="1">
    <source>
        <dbReference type="ARBA" id="ARBA00022475"/>
    </source>
</evidence>
<evidence type="ECO:0000313" key="7">
    <source>
        <dbReference type="Proteomes" id="UP000294737"/>
    </source>
</evidence>
<dbReference type="Proteomes" id="UP000294737">
    <property type="component" value="Unassembled WGS sequence"/>
</dbReference>
<evidence type="ECO:0000256" key="2">
    <source>
        <dbReference type="ARBA" id="ARBA00022692"/>
    </source>
</evidence>
<dbReference type="OrthoDB" id="6080293at2"/>
<name>A0A4R6G702_9BURK</name>
<keyword evidence="4 5" id="KW-0472">Membrane</keyword>
<protein>
    <submittedName>
        <fullName evidence="6">Uncharacterized protein DUF1656</fullName>
    </submittedName>
</protein>
<keyword evidence="3 5" id="KW-1133">Transmembrane helix</keyword>
<keyword evidence="7" id="KW-1185">Reference proteome</keyword>
<keyword evidence="1" id="KW-1003">Cell membrane</keyword>
<dbReference type="AlphaFoldDB" id="A0A4R6G702"/>
<dbReference type="EMBL" id="SNWF01000005">
    <property type="protein sequence ID" value="TDN90283.1"/>
    <property type="molecule type" value="Genomic_DNA"/>
</dbReference>
<evidence type="ECO:0000256" key="5">
    <source>
        <dbReference type="SAM" id="Phobius"/>
    </source>
</evidence>
<feature type="transmembrane region" description="Helical" evidence="5">
    <location>
        <begin position="47"/>
        <end position="64"/>
    </location>
</feature>
<dbReference type="InterPro" id="IPR012451">
    <property type="entry name" value="DUF1656"/>
</dbReference>
<organism evidence="6 7">
    <name type="scientific">Herminiimonas fonticola</name>
    <dbReference type="NCBI Taxonomy" id="303380"/>
    <lineage>
        <taxon>Bacteria</taxon>
        <taxon>Pseudomonadati</taxon>
        <taxon>Pseudomonadota</taxon>
        <taxon>Betaproteobacteria</taxon>
        <taxon>Burkholderiales</taxon>
        <taxon>Oxalobacteraceae</taxon>
        <taxon>Herminiimonas</taxon>
    </lineage>
</organism>